<evidence type="ECO:0000313" key="3">
    <source>
        <dbReference type="Proteomes" id="UP000285060"/>
    </source>
</evidence>
<dbReference type="AlphaFoldDB" id="A0A418AUI8"/>
<keyword evidence="1" id="KW-0175">Coiled coil</keyword>
<comment type="caution">
    <text evidence="2">The sequence shown here is derived from an EMBL/GenBank/DDBJ whole genome shotgun (WGS) entry which is preliminary data.</text>
</comment>
<accession>A0A418AUI8</accession>
<protein>
    <recommendedName>
        <fullName evidence="4">BZIP domain-containing protein</fullName>
    </recommendedName>
</protein>
<reference evidence="2 3" key="1">
    <citation type="submission" date="2018-08" db="EMBL/GenBank/DDBJ databases">
        <title>Aphanomyces genome sequencing and annotation.</title>
        <authorList>
            <person name="Minardi D."/>
            <person name="Oidtmann B."/>
            <person name="Van Der Giezen M."/>
            <person name="Studholme D.J."/>
        </authorList>
    </citation>
    <scope>NUCLEOTIDE SEQUENCE [LARGE SCALE GENOMIC DNA]</scope>
    <source>
        <strain evidence="2 3">NJM0002</strain>
    </source>
</reference>
<proteinExistence type="predicted"/>
<dbReference type="VEuPathDB" id="FungiDB:H310_13027"/>
<dbReference type="EMBL" id="QUSY01000485">
    <property type="protein sequence ID" value="RHY29071.1"/>
    <property type="molecule type" value="Genomic_DNA"/>
</dbReference>
<evidence type="ECO:0000256" key="1">
    <source>
        <dbReference type="SAM" id="Coils"/>
    </source>
</evidence>
<gene>
    <name evidence="2" type="ORF">DYB32_005468</name>
</gene>
<keyword evidence="3" id="KW-1185">Reference proteome</keyword>
<name>A0A418AUI8_9STRA</name>
<evidence type="ECO:0000313" key="2">
    <source>
        <dbReference type="EMBL" id="RHY29071.1"/>
    </source>
</evidence>
<dbReference type="CDD" id="cd14686">
    <property type="entry name" value="bZIP"/>
    <property type="match status" value="1"/>
</dbReference>
<evidence type="ECO:0008006" key="4">
    <source>
        <dbReference type="Google" id="ProtNLM"/>
    </source>
</evidence>
<sequence length="264" mass="29963">MDLPHWYTNVKINPWGVDNVTGRMSTKKTSEWRLEQCRTNQRRYRRQAQEGMRSLEEQVAMLTVETARLEGNLTILRSTTLLASAGAKLIAHYLDVFRHGLVAHNEATQVHLVRSIVATDAIVTGVQGGADAVLEGWRQYSRAFPAMELVQSHMDVLHLDSSQLVHCFGHIECRISRQTLETIYPHLLQQDQDLACRLLGQVLKIPVTRQYSIDNDTNQVTEELVIANFMRGLIDLLQSTEDAMRVMTGAKIDMWGKLQPNDLS</sequence>
<feature type="coiled-coil region" evidence="1">
    <location>
        <begin position="45"/>
        <end position="72"/>
    </location>
</feature>
<dbReference type="Proteomes" id="UP000285060">
    <property type="component" value="Unassembled WGS sequence"/>
</dbReference>
<organism evidence="2 3">
    <name type="scientific">Aphanomyces invadans</name>
    <dbReference type="NCBI Taxonomy" id="157072"/>
    <lineage>
        <taxon>Eukaryota</taxon>
        <taxon>Sar</taxon>
        <taxon>Stramenopiles</taxon>
        <taxon>Oomycota</taxon>
        <taxon>Saprolegniomycetes</taxon>
        <taxon>Saprolegniales</taxon>
        <taxon>Verrucalvaceae</taxon>
        <taxon>Aphanomyces</taxon>
    </lineage>
</organism>